<evidence type="ECO:0000313" key="3">
    <source>
        <dbReference type="Proteomes" id="UP000245699"/>
    </source>
</evidence>
<dbReference type="STRING" id="61424.A0A2T9YTE7"/>
<feature type="domain" description="Insertion element IS150 protein InsJ-like helix-turn-helix" evidence="1">
    <location>
        <begin position="11"/>
        <end position="59"/>
    </location>
</feature>
<dbReference type="Proteomes" id="UP000245699">
    <property type="component" value="Unassembled WGS sequence"/>
</dbReference>
<protein>
    <recommendedName>
        <fullName evidence="1">Insertion element IS150 protein InsJ-like helix-turn-helix domain-containing protein</fullName>
    </recommendedName>
</protein>
<dbReference type="InterPro" id="IPR055247">
    <property type="entry name" value="InsJ-like_HTH"/>
</dbReference>
<evidence type="ECO:0000313" key="2">
    <source>
        <dbReference type="EMBL" id="PVU95620.1"/>
    </source>
</evidence>
<dbReference type="InterPro" id="IPR036388">
    <property type="entry name" value="WH-like_DNA-bd_sf"/>
</dbReference>
<dbReference type="AlphaFoldDB" id="A0A2T9YTE7"/>
<dbReference type="EMBL" id="MBFT01000177">
    <property type="protein sequence ID" value="PVU95620.1"/>
    <property type="molecule type" value="Genomic_DNA"/>
</dbReference>
<gene>
    <name evidence="2" type="ORF">BB559_002675</name>
</gene>
<proteinExistence type="predicted"/>
<dbReference type="Gene3D" id="1.10.10.10">
    <property type="entry name" value="Winged helix-like DNA-binding domain superfamily/Winged helix DNA-binding domain"/>
    <property type="match status" value="1"/>
</dbReference>
<sequence>MTYKTRKNEDRTRIINLYIEKMPRKEIARILDINVDTVYKIISVYQKEGRIDAIQRGGPKNTTITKGIEEFIIDSLDGDFKNHVRRSQPNNEEELFTAIDEAFLSVLPADCNEYYRNMVSYLVKSLNKEIIID</sequence>
<dbReference type="SUPFAM" id="SSF46689">
    <property type="entry name" value="Homeodomain-like"/>
    <property type="match status" value="1"/>
</dbReference>
<keyword evidence="3" id="KW-1185">Reference proteome</keyword>
<evidence type="ECO:0000259" key="1">
    <source>
        <dbReference type="Pfam" id="PF13518"/>
    </source>
</evidence>
<name>A0A2T9YTE7_9FUNG</name>
<dbReference type="InterPro" id="IPR009057">
    <property type="entry name" value="Homeodomain-like_sf"/>
</dbReference>
<organism evidence="2 3">
    <name type="scientific">Furculomyces boomerangus</name>
    <dbReference type="NCBI Taxonomy" id="61424"/>
    <lineage>
        <taxon>Eukaryota</taxon>
        <taxon>Fungi</taxon>
        <taxon>Fungi incertae sedis</taxon>
        <taxon>Zoopagomycota</taxon>
        <taxon>Kickxellomycotina</taxon>
        <taxon>Harpellomycetes</taxon>
        <taxon>Harpellales</taxon>
        <taxon>Harpellaceae</taxon>
        <taxon>Furculomyces</taxon>
    </lineage>
</organism>
<dbReference type="Pfam" id="PF13518">
    <property type="entry name" value="HTH_28"/>
    <property type="match status" value="1"/>
</dbReference>
<comment type="caution">
    <text evidence="2">The sequence shown here is derived from an EMBL/GenBank/DDBJ whole genome shotgun (WGS) entry which is preliminary data.</text>
</comment>
<accession>A0A2T9YTE7</accession>
<dbReference type="OrthoDB" id="2195483at2759"/>
<reference evidence="2 3" key="1">
    <citation type="journal article" date="2018" name="MBio">
        <title>Comparative Genomics Reveals the Core Gene Toolbox for the Fungus-Insect Symbiosis.</title>
        <authorList>
            <person name="Wang Y."/>
            <person name="Stata M."/>
            <person name="Wang W."/>
            <person name="Stajich J.E."/>
            <person name="White M.M."/>
            <person name="Moncalvo J.M."/>
        </authorList>
    </citation>
    <scope>NUCLEOTIDE SEQUENCE [LARGE SCALE GENOMIC DNA]</scope>
    <source>
        <strain evidence="2 3">AUS-77-4</strain>
    </source>
</reference>